<evidence type="ECO:0000313" key="1">
    <source>
        <dbReference type="EMBL" id="KAK6734202.1"/>
    </source>
</evidence>
<gene>
    <name evidence="1" type="primary">Necator_chrII.g5570</name>
    <name evidence="1" type="ORF">RB195_017777</name>
</gene>
<evidence type="ECO:0000313" key="2">
    <source>
        <dbReference type="Proteomes" id="UP001303046"/>
    </source>
</evidence>
<name>A0ABR1C919_NECAM</name>
<dbReference type="EMBL" id="JAVFWL010000002">
    <property type="protein sequence ID" value="KAK6734202.1"/>
    <property type="molecule type" value="Genomic_DNA"/>
</dbReference>
<protein>
    <submittedName>
        <fullName evidence="1">Uncharacterized protein</fullName>
    </submittedName>
</protein>
<comment type="caution">
    <text evidence="1">The sequence shown here is derived from an EMBL/GenBank/DDBJ whole genome shotgun (WGS) entry which is preliminary data.</text>
</comment>
<accession>A0ABR1C919</accession>
<proteinExistence type="predicted"/>
<organism evidence="1 2">
    <name type="scientific">Necator americanus</name>
    <name type="common">Human hookworm</name>
    <dbReference type="NCBI Taxonomy" id="51031"/>
    <lineage>
        <taxon>Eukaryota</taxon>
        <taxon>Metazoa</taxon>
        <taxon>Ecdysozoa</taxon>
        <taxon>Nematoda</taxon>
        <taxon>Chromadorea</taxon>
        <taxon>Rhabditida</taxon>
        <taxon>Rhabditina</taxon>
        <taxon>Rhabditomorpha</taxon>
        <taxon>Strongyloidea</taxon>
        <taxon>Ancylostomatidae</taxon>
        <taxon>Bunostominae</taxon>
        <taxon>Necator</taxon>
    </lineage>
</organism>
<reference evidence="1 2" key="1">
    <citation type="submission" date="2023-08" db="EMBL/GenBank/DDBJ databases">
        <title>A Necator americanus chromosomal reference genome.</title>
        <authorList>
            <person name="Ilik V."/>
            <person name="Petrzelkova K.J."/>
            <person name="Pardy F."/>
            <person name="Fuh T."/>
            <person name="Niatou-Singa F.S."/>
            <person name="Gouil Q."/>
            <person name="Baker L."/>
            <person name="Ritchie M.E."/>
            <person name="Jex A.R."/>
            <person name="Gazzola D."/>
            <person name="Li H."/>
            <person name="Toshio Fujiwara R."/>
            <person name="Zhan B."/>
            <person name="Aroian R.V."/>
            <person name="Pafco B."/>
            <person name="Schwarz E.M."/>
        </authorList>
    </citation>
    <scope>NUCLEOTIDE SEQUENCE [LARGE SCALE GENOMIC DNA]</scope>
    <source>
        <strain evidence="1 2">Aroian</strain>
        <tissue evidence="1">Whole animal</tissue>
    </source>
</reference>
<sequence length="141" mass="16290">MDRLSNAIDTLMEQTCSGLLRPKYIRVAIEKKFCDLKFLTEKCREMNDRLGITDGYRSLGVKADLEGALHPVASKYHGTLTMFNEELDEDIELLHTEDFITQFQTARDTLKQAKERVSILAKMTDSMMENKELSQYLIFDD</sequence>
<dbReference type="Proteomes" id="UP001303046">
    <property type="component" value="Unassembled WGS sequence"/>
</dbReference>
<keyword evidence="2" id="KW-1185">Reference proteome</keyword>